<dbReference type="eggNOG" id="ENOG5031GU2">
    <property type="taxonomic scope" value="Bacteria"/>
</dbReference>
<dbReference type="RefSeq" id="WP_011866943.1">
    <property type="nucleotide sequence ID" value="NC_009092.1"/>
</dbReference>
<dbReference type="KEGG" id="slo:Shew_3147"/>
<dbReference type="EMBL" id="CP000606">
    <property type="protein sequence ID" value="ABO25013.1"/>
    <property type="molecule type" value="Genomic_DNA"/>
</dbReference>
<feature type="transmembrane region" description="Helical" evidence="1">
    <location>
        <begin position="5"/>
        <end position="25"/>
    </location>
</feature>
<dbReference type="OrthoDB" id="7021438at2"/>
<sequence length="190" mass="21792" precursor="true">MFKFLIGCVIGFFVGFVSFVLFLVSDVKFDLSVVTNFIIAAATVVATIIHFSSIRQQRKDRLWDINKPILLGLSKSLSMVIKASEFYLQEEYASRRLDDAPDPKDKPDPNVYKEFDQKREYALEVYKALMDKELIDALKEAKRLNDNIDHGVHECDVDHITAYEESISVNEDLQRKLSFFITKTSGVNDI</sequence>
<evidence type="ECO:0000256" key="1">
    <source>
        <dbReference type="SAM" id="Phobius"/>
    </source>
</evidence>
<keyword evidence="1" id="KW-1133">Transmembrane helix</keyword>
<feature type="transmembrane region" description="Helical" evidence="1">
    <location>
        <begin position="31"/>
        <end position="51"/>
    </location>
</feature>
<dbReference type="HOGENOM" id="CLU_1481394_0_0_6"/>
<dbReference type="Proteomes" id="UP000001558">
    <property type="component" value="Chromosome"/>
</dbReference>
<proteinExistence type="predicted"/>
<accession>A3QHR5</accession>
<evidence type="ECO:0000313" key="2">
    <source>
        <dbReference type="EMBL" id="ABO25013.1"/>
    </source>
</evidence>
<keyword evidence="1" id="KW-0812">Transmembrane</keyword>
<keyword evidence="1" id="KW-0472">Membrane</keyword>
<name>A3QHR5_SHELP</name>
<evidence type="ECO:0000313" key="3">
    <source>
        <dbReference type="Proteomes" id="UP000001558"/>
    </source>
</evidence>
<gene>
    <name evidence="2" type="ordered locus">Shew_3147</name>
</gene>
<reference evidence="2 3" key="1">
    <citation type="submission" date="2007-03" db="EMBL/GenBank/DDBJ databases">
        <title>Complete sequence of Shewanella loihica PV-4.</title>
        <authorList>
            <consortium name="US DOE Joint Genome Institute"/>
            <person name="Copeland A."/>
            <person name="Lucas S."/>
            <person name="Lapidus A."/>
            <person name="Barry K."/>
            <person name="Detter J.C."/>
            <person name="Glavina del Rio T."/>
            <person name="Hammon N."/>
            <person name="Israni S."/>
            <person name="Dalin E."/>
            <person name="Tice H."/>
            <person name="Pitluck S."/>
            <person name="Chain P."/>
            <person name="Malfatti S."/>
            <person name="Shin M."/>
            <person name="Vergez L."/>
            <person name="Schmutz J."/>
            <person name="Larimer F."/>
            <person name="Land M."/>
            <person name="Hauser L."/>
            <person name="Kyrpides N."/>
            <person name="Mikhailova N."/>
            <person name="Romine M.F."/>
            <person name="Serres G."/>
            <person name="Fredrickson J."/>
            <person name="Tiedje J."/>
            <person name="Richardson P."/>
        </authorList>
    </citation>
    <scope>NUCLEOTIDE SEQUENCE [LARGE SCALE GENOMIC DNA]</scope>
    <source>
        <strain evidence="3">ATCC BAA-1088 / PV-4</strain>
    </source>
</reference>
<keyword evidence="3" id="KW-1185">Reference proteome</keyword>
<organism evidence="2 3">
    <name type="scientific">Shewanella loihica (strain ATCC BAA-1088 / PV-4)</name>
    <dbReference type="NCBI Taxonomy" id="323850"/>
    <lineage>
        <taxon>Bacteria</taxon>
        <taxon>Pseudomonadati</taxon>
        <taxon>Pseudomonadota</taxon>
        <taxon>Gammaproteobacteria</taxon>
        <taxon>Alteromonadales</taxon>
        <taxon>Shewanellaceae</taxon>
        <taxon>Shewanella</taxon>
    </lineage>
</organism>
<dbReference type="AlphaFoldDB" id="A3QHR5"/>
<protein>
    <submittedName>
        <fullName evidence="2">Uncharacterized protein</fullName>
    </submittedName>
</protein>